<evidence type="ECO:0000313" key="1">
    <source>
        <dbReference type="EMBL" id="KKN01073.1"/>
    </source>
</evidence>
<proteinExistence type="predicted"/>
<dbReference type="AlphaFoldDB" id="A0A0F9Q6S0"/>
<comment type="caution">
    <text evidence="1">The sequence shown here is derived from an EMBL/GenBank/DDBJ whole genome shotgun (WGS) entry which is preliminary data.</text>
</comment>
<dbReference type="PROSITE" id="PS51257">
    <property type="entry name" value="PROKAR_LIPOPROTEIN"/>
    <property type="match status" value="1"/>
</dbReference>
<dbReference type="EMBL" id="LAZR01005301">
    <property type="protein sequence ID" value="KKN01073.1"/>
    <property type="molecule type" value="Genomic_DNA"/>
</dbReference>
<name>A0A0F9Q6S0_9ZZZZ</name>
<organism evidence="1">
    <name type="scientific">marine sediment metagenome</name>
    <dbReference type="NCBI Taxonomy" id="412755"/>
    <lineage>
        <taxon>unclassified sequences</taxon>
        <taxon>metagenomes</taxon>
        <taxon>ecological metagenomes</taxon>
    </lineage>
</organism>
<evidence type="ECO:0008006" key="2">
    <source>
        <dbReference type="Google" id="ProtNLM"/>
    </source>
</evidence>
<protein>
    <recommendedName>
        <fullName evidence="2">Lipoprotein</fullName>
    </recommendedName>
</protein>
<gene>
    <name evidence="1" type="ORF">LCGC14_1131360</name>
</gene>
<reference evidence="1" key="1">
    <citation type="journal article" date="2015" name="Nature">
        <title>Complex archaea that bridge the gap between prokaryotes and eukaryotes.</title>
        <authorList>
            <person name="Spang A."/>
            <person name="Saw J.H."/>
            <person name="Jorgensen S.L."/>
            <person name="Zaremba-Niedzwiedzka K."/>
            <person name="Martijn J."/>
            <person name="Lind A.E."/>
            <person name="van Eijk R."/>
            <person name="Schleper C."/>
            <person name="Guy L."/>
            <person name="Ettema T.J."/>
        </authorList>
    </citation>
    <scope>NUCLEOTIDE SEQUENCE</scope>
</reference>
<accession>A0A0F9Q6S0</accession>
<sequence>MKTTRFLILGILACLVVGCPMQPQNQAREACRGWLDDDTSFNSTIILYEEIRDLGASKAEVILGTGTMCEEGCYRVHACVRSCLNCALASIDFVWP</sequence>